<dbReference type="EMBL" id="JAUSWH010000002">
    <property type="protein sequence ID" value="MDQ0454830.1"/>
    <property type="molecule type" value="Genomic_DNA"/>
</dbReference>
<dbReference type="Proteomes" id="UP001235269">
    <property type="component" value="Unassembled WGS sequence"/>
</dbReference>
<sequence length="92" mass="10386">MTNTAAKLQPAPATLAFFPLASRRQLVRSAARELNSLHGEEANTYWRTTCKKLGAELLDLGCPADAMREEIIEFQEAVQMELMWLHREAARV</sequence>
<organism evidence="1 2">
    <name type="scientific">Rhizobium paknamense</name>
    <dbReference type="NCBI Taxonomy" id="1206817"/>
    <lineage>
        <taxon>Bacteria</taxon>
        <taxon>Pseudomonadati</taxon>
        <taxon>Pseudomonadota</taxon>
        <taxon>Alphaproteobacteria</taxon>
        <taxon>Hyphomicrobiales</taxon>
        <taxon>Rhizobiaceae</taxon>
        <taxon>Rhizobium/Agrobacterium group</taxon>
        <taxon>Rhizobium</taxon>
    </lineage>
</organism>
<protein>
    <submittedName>
        <fullName evidence="1">Uncharacterized protein</fullName>
    </submittedName>
</protein>
<accession>A0ABU0I9B3</accession>
<dbReference type="InterPro" id="IPR045720">
    <property type="entry name" value="DUF6074"/>
</dbReference>
<dbReference type="RefSeq" id="WP_307157027.1">
    <property type="nucleotide sequence ID" value="NZ_JAUSWH010000002.1"/>
</dbReference>
<proteinExistence type="predicted"/>
<reference evidence="1 2" key="1">
    <citation type="submission" date="2023-07" db="EMBL/GenBank/DDBJ databases">
        <title>Genomic Encyclopedia of Type Strains, Phase IV (KMG-IV): sequencing the most valuable type-strain genomes for metagenomic binning, comparative biology and taxonomic classification.</title>
        <authorList>
            <person name="Goeker M."/>
        </authorList>
    </citation>
    <scope>NUCLEOTIDE SEQUENCE [LARGE SCALE GENOMIC DNA]</scope>
    <source>
        <strain evidence="1 2">DSM 100301</strain>
    </source>
</reference>
<dbReference type="Pfam" id="PF19551">
    <property type="entry name" value="DUF6074"/>
    <property type="match status" value="1"/>
</dbReference>
<keyword evidence="2" id="KW-1185">Reference proteome</keyword>
<comment type="caution">
    <text evidence="1">The sequence shown here is derived from an EMBL/GenBank/DDBJ whole genome shotgun (WGS) entry which is preliminary data.</text>
</comment>
<gene>
    <name evidence="1" type="ORF">QO005_001157</name>
</gene>
<evidence type="ECO:0000313" key="1">
    <source>
        <dbReference type="EMBL" id="MDQ0454830.1"/>
    </source>
</evidence>
<name>A0ABU0I9B3_9HYPH</name>
<evidence type="ECO:0000313" key="2">
    <source>
        <dbReference type="Proteomes" id="UP001235269"/>
    </source>
</evidence>